<dbReference type="SUPFAM" id="SSF54909">
    <property type="entry name" value="Dimeric alpha+beta barrel"/>
    <property type="match status" value="1"/>
</dbReference>
<reference evidence="5 6" key="1">
    <citation type="submission" date="2017-04" db="EMBL/GenBank/DDBJ databases">
        <title>Novel microbial lineages endemic to geothermal iron-oxide mats fill important gaps in the evolutionary history of Archaea.</title>
        <authorList>
            <person name="Jay Z.J."/>
            <person name="Beam J.P."/>
            <person name="Dlakic M."/>
            <person name="Rusch D.B."/>
            <person name="Kozubal M.A."/>
            <person name="Inskeep W.P."/>
        </authorList>
    </citation>
    <scope>NUCLEOTIDE SEQUENCE [LARGE SCALE GENOMIC DNA]</scope>
    <source>
        <strain evidence="5">OSP_B</strain>
    </source>
</reference>
<dbReference type="SMART" id="SM00344">
    <property type="entry name" value="HTH_ASNC"/>
    <property type="match status" value="1"/>
</dbReference>
<dbReference type="Pfam" id="PF13412">
    <property type="entry name" value="HTH_24"/>
    <property type="match status" value="1"/>
</dbReference>
<protein>
    <recommendedName>
        <fullName evidence="4">HTH asnC-type domain-containing protein</fullName>
    </recommendedName>
</protein>
<gene>
    <name evidence="5" type="ORF">B9P99_06475</name>
</gene>
<dbReference type="Gene3D" id="1.10.10.10">
    <property type="entry name" value="Winged helix-like DNA-binding domain superfamily/Winged helix DNA-binding domain"/>
    <property type="match status" value="1"/>
</dbReference>
<dbReference type="EMBL" id="NEXA01000280">
    <property type="protein sequence ID" value="PSN87485.1"/>
    <property type="molecule type" value="Genomic_DNA"/>
</dbReference>
<dbReference type="GO" id="GO:0043200">
    <property type="term" value="P:response to amino acid"/>
    <property type="evidence" value="ECO:0007669"/>
    <property type="project" value="TreeGrafter"/>
</dbReference>
<sequence>MGHNRHSAHFPDAFRKRKACGAGFSKKRREDELLCRIVAVTSLSFELDEIDSKIIDLLQKDGRMQYKQISQIVGVSIPTVRERIKRLSELGLIKKFTVVTDYTKIAGRVRAIVVAKVMPNVQELRDALDSIDEVRVAYQVAGDKSIVLHVESDDLEHLDLTLNKLYELGVKDVTVYVITRVLKEEYGAIVKPNVPLQYRCVFCDCVIYGKPIIKHYYGGKYYFSGEECVKAFKERLDKKYKSKRFKEDRFFSLKWLKSTIWC</sequence>
<dbReference type="PRINTS" id="PR00033">
    <property type="entry name" value="HTHASNC"/>
</dbReference>
<evidence type="ECO:0000256" key="3">
    <source>
        <dbReference type="ARBA" id="ARBA00023163"/>
    </source>
</evidence>
<organism evidence="5 6">
    <name type="scientific">Candidatus Marsarchaeota G1 archaeon OSP_B</name>
    <dbReference type="NCBI Taxonomy" id="1978153"/>
    <lineage>
        <taxon>Archaea</taxon>
        <taxon>Candidatus Marsarchaeota</taxon>
        <taxon>Candidatus Marsarchaeota group 1</taxon>
    </lineage>
</organism>
<dbReference type="PROSITE" id="PS50956">
    <property type="entry name" value="HTH_ASNC_2"/>
    <property type="match status" value="1"/>
</dbReference>
<dbReference type="Pfam" id="PF01037">
    <property type="entry name" value="AsnC_trans_reg"/>
    <property type="match status" value="1"/>
</dbReference>
<evidence type="ECO:0000256" key="1">
    <source>
        <dbReference type="ARBA" id="ARBA00023015"/>
    </source>
</evidence>
<feature type="domain" description="HTH asnC-type" evidence="4">
    <location>
        <begin position="47"/>
        <end position="109"/>
    </location>
</feature>
<dbReference type="PANTHER" id="PTHR30154:SF34">
    <property type="entry name" value="TRANSCRIPTIONAL REGULATOR AZLB"/>
    <property type="match status" value="1"/>
</dbReference>
<dbReference type="AlphaFoldDB" id="A0A2R6AMB5"/>
<evidence type="ECO:0000259" key="4">
    <source>
        <dbReference type="PROSITE" id="PS50956"/>
    </source>
</evidence>
<keyword evidence="3" id="KW-0804">Transcription</keyword>
<dbReference type="Gene3D" id="3.30.70.920">
    <property type="match status" value="1"/>
</dbReference>
<comment type="caution">
    <text evidence="5">The sequence shown here is derived from an EMBL/GenBank/DDBJ whole genome shotgun (WGS) entry which is preliminary data.</text>
</comment>
<dbReference type="InterPro" id="IPR019888">
    <property type="entry name" value="Tscrpt_reg_AsnC-like"/>
</dbReference>
<keyword evidence="1" id="KW-0805">Transcription regulation</keyword>
<dbReference type="InterPro" id="IPR000485">
    <property type="entry name" value="AsnC-type_HTH_dom"/>
</dbReference>
<dbReference type="GO" id="GO:0043565">
    <property type="term" value="F:sequence-specific DNA binding"/>
    <property type="evidence" value="ECO:0007669"/>
    <property type="project" value="InterPro"/>
</dbReference>
<evidence type="ECO:0000313" key="6">
    <source>
        <dbReference type="Proteomes" id="UP000240838"/>
    </source>
</evidence>
<evidence type="ECO:0000256" key="2">
    <source>
        <dbReference type="ARBA" id="ARBA00023125"/>
    </source>
</evidence>
<dbReference type="Proteomes" id="UP000240838">
    <property type="component" value="Unassembled WGS sequence"/>
</dbReference>
<accession>A0A2R6AMB5</accession>
<dbReference type="InterPro" id="IPR011008">
    <property type="entry name" value="Dimeric_a/b-barrel"/>
</dbReference>
<keyword evidence="2" id="KW-0238">DNA-binding</keyword>
<dbReference type="CDD" id="cd00090">
    <property type="entry name" value="HTH_ARSR"/>
    <property type="match status" value="1"/>
</dbReference>
<dbReference type="InterPro" id="IPR036390">
    <property type="entry name" value="WH_DNA-bd_sf"/>
</dbReference>
<dbReference type="PANTHER" id="PTHR30154">
    <property type="entry name" value="LEUCINE-RESPONSIVE REGULATORY PROTEIN"/>
    <property type="match status" value="1"/>
</dbReference>
<proteinExistence type="predicted"/>
<dbReference type="InterPro" id="IPR011991">
    <property type="entry name" value="ArsR-like_HTH"/>
</dbReference>
<evidence type="ECO:0000313" key="5">
    <source>
        <dbReference type="EMBL" id="PSN87485.1"/>
    </source>
</evidence>
<dbReference type="GO" id="GO:0005829">
    <property type="term" value="C:cytosol"/>
    <property type="evidence" value="ECO:0007669"/>
    <property type="project" value="TreeGrafter"/>
</dbReference>
<name>A0A2R6AMB5_9ARCH</name>
<dbReference type="SUPFAM" id="SSF46785">
    <property type="entry name" value="Winged helix' DNA-binding domain"/>
    <property type="match status" value="1"/>
</dbReference>
<dbReference type="InterPro" id="IPR019887">
    <property type="entry name" value="Tscrpt_reg_AsnC/Lrp_C"/>
</dbReference>
<dbReference type="InterPro" id="IPR036388">
    <property type="entry name" value="WH-like_DNA-bd_sf"/>
</dbReference>